<sequence>MSRCGARRSVYAVGEVVRPVWGGSVCVLAVGHDGPHRDRAGDGWWVTPEIADAVTVSLLTRALAPTPDPEFRSPRCIVGRHDRCRDHAPRDSGVPGVRHLVCGCRCHQPGHAAASASSS</sequence>
<dbReference type="RefSeq" id="WP_033206250.1">
    <property type="nucleotide sequence ID" value="NZ_LGUP01000249.1"/>
</dbReference>
<dbReference type="PATRIC" id="fig|1938.6.peg.4733"/>
<evidence type="ECO:0000313" key="1">
    <source>
        <dbReference type="EMBL" id="KOG22162.1"/>
    </source>
</evidence>
<name>A0A0L8K8A3_STRVR</name>
<reference evidence="1 2" key="1">
    <citation type="submission" date="2015-06" db="EMBL/GenBank/DDBJ databases">
        <authorList>
            <person name="Hoefler B.C."/>
            <person name="Straight P.D."/>
        </authorList>
    </citation>
    <scope>NUCLEOTIDE SEQUENCE [LARGE SCALE GENOMIC DNA]</scope>
    <source>
        <strain evidence="1 2">NRRL 3427</strain>
    </source>
</reference>
<dbReference type="AlphaFoldDB" id="A0A0L8K8A3"/>
<dbReference type="OrthoDB" id="4223097at2"/>
<organism evidence="1 2">
    <name type="scientific">Streptomyces viridochromogenes</name>
    <dbReference type="NCBI Taxonomy" id="1938"/>
    <lineage>
        <taxon>Bacteria</taxon>
        <taxon>Bacillati</taxon>
        <taxon>Actinomycetota</taxon>
        <taxon>Actinomycetes</taxon>
        <taxon>Kitasatosporales</taxon>
        <taxon>Streptomycetaceae</taxon>
        <taxon>Streptomyces</taxon>
    </lineage>
</organism>
<comment type="caution">
    <text evidence="1">The sequence shown here is derived from an EMBL/GenBank/DDBJ whole genome shotgun (WGS) entry which is preliminary data.</text>
</comment>
<dbReference type="Proteomes" id="UP000037023">
    <property type="component" value="Unassembled WGS sequence"/>
</dbReference>
<accession>A0A0L8K8A3</accession>
<evidence type="ECO:0000313" key="2">
    <source>
        <dbReference type="Proteomes" id="UP000037023"/>
    </source>
</evidence>
<protein>
    <submittedName>
        <fullName evidence="1">Uncharacterized protein</fullName>
    </submittedName>
</protein>
<dbReference type="EMBL" id="LGUP01000249">
    <property type="protein sequence ID" value="KOG22162.1"/>
    <property type="molecule type" value="Genomic_DNA"/>
</dbReference>
<gene>
    <name evidence="1" type="ORF">ADK34_21950</name>
</gene>
<proteinExistence type="predicted"/>